<proteinExistence type="predicted"/>
<keyword evidence="3" id="KW-1185">Reference proteome</keyword>
<name>A0A1I6K015_9FIRM</name>
<protein>
    <recommendedName>
        <fullName evidence="1">Antitoxin SocA-like Panacea domain-containing protein</fullName>
    </recommendedName>
</protein>
<feature type="domain" description="Antitoxin SocA-like Panacea" evidence="1">
    <location>
        <begin position="81"/>
        <end position="186"/>
    </location>
</feature>
<dbReference type="InterPro" id="IPR025272">
    <property type="entry name" value="SocA_Panacea"/>
</dbReference>
<gene>
    <name evidence="2" type="ORF">SAMN05661086_02141</name>
</gene>
<dbReference type="EMBL" id="FOYZ01000007">
    <property type="protein sequence ID" value="SFR84579.1"/>
    <property type="molecule type" value="Genomic_DNA"/>
</dbReference>
<accession>A0A1I6K015</accession>
<reference evidence="2 3" key="1">
    <citation type="submission" date="2016-10" db="EMBL/GenBank/DDBJ databases">
        <authorList>
            <person name="de Groot N.N."/>
        </authorList>
    </citation>
    <scope>NUCLEOTIDE SEQUENCE [LARGE SCALE GENOMIC DNA]</scope>
    <source>
        <strain evidence="2 3">743A</strain>
    </source>
</reference>
<organism evidence="2 3">
    <name type="scientific">Anaeromicropila populeti</name>
    <dbReference type="NCBI Taxonomy" id="37658"/>
    <lineage>
        <taxon>Bacteria</taxon>
        <taxon>Bacillati</taxon>
        <taxon>Bacillota</taxon>
        <taxon>Clostridia</taxon>
        <taxon>Lachnospirales</taxon>
        <taxon>Lachnospiraceae</taxon>
        <taxon>Anaeromicropila</taxon>
    </lineage>
</organism>
<evidence type="ECO:0000313" key="3">
    <source>
        <dbReference type="Proteomes" id="UP000199659"/>
    </source>
</evidence>
<dbReference type="STRING" id="37658.SAMN05661086_02141"/>
<evidence type="ECO:0000259" key="1">
    <source>
        <dbReference type="Pfam" id="PF13274"/>
    </source>
</evidence>
<dbReference type="Pfam" id="PF13274">
    <property type="entry name" value="SocA_Panacea"/>
    <property type="match status" value="1"/>
</dbReference>
<sequence length="211" mass="24800">MRAYLNDNEVGINHVQKEKLLQRLDELEGVKERRIEKRFLDVFFQKKPCIDNGFKSFDYEKFYAAVLFFANKCEGLLKVKLLKLLNYSDMIFYKENGVSITGTRYIHLPFGPVPEYYDVLFGMMEAQNIISININFVNGYEKHYVTPVTHDFISILSHEEMDVMTRVYDRFVNFGSAEISNYSHEEVGYKETAQGEIISYDYAKDIMLERV</sequence>
<dbReference type="Proteomes" id="UP000199659">
    <property type="component" value="Unassembled WGS sequence"/>
</dbReference>
<evidence type="ECO:0000313" key="2">
    <source>
        <dbReference type="EMBL" id="SFR84579.1"/>
    </source>
</evidence>
<dbReference type="AlphaFoldDB" id="A0A1I6K015"/>